<feature type="domain" description="GST N-terminal" evidence="1">
    <location>
        <begin position="23"/>
        <end position="96"/>
    </location>
</feature>
<dbReference type="InterPro" id="IPR036282">
    <property type="entry name" value="Glutathione-S-Trfase_C_sf"/>
</dbReference>
<organism evidence="3 4">
    <name type="scientific">Penicillium cosmopolitanum</name>
    <dbReference type="NCBI Taxonomy" id="1131564"/>
    <lineage>
        <taxon>Eukaryota</taxon>
        <taxon>Fungi</taxon>
        <taxon>Dikarya</taxon>
        <taxon>Ascomycota</taxon>
        <taxon>Pezizomycotina</taxon>
        <taxon>Eurotiomycetes</taxon>
        <taxon>Eurotiomycetidae</taxon>
        <taxon>Eurotiales</taxon>
        <taxon>Aspergillaceae</taxon>
        <taxon>Penicillium</taxon>
    </lineage>
</organism>
<proteinExistence type="predicted"/>
<dbReference type="InterPro" id="IPR004045">
    <property type="entry name" value="Glutathione_S-Trfase_N"/>
</dbReference>
<dbReference type="CDD" id="cd00299">
    <property type="entry name" value="GST_C_family"/>
    <property type="match status" value="1"/>
</dbReference>
<protein>
    <recommendedName>
        <fullName evidence="5">GST N-terminal domain-containing protein</fullName>
    </recommendedName>
</protein>
<dbReference type="Pfam" id="PF13409">
    <property type="entry name" value="GST_N_2"/>
    <property type="match status" value="1"/>
</dbReference>
<dbReference type="AlphaFoldDB" id="A0A9W9VP50"/>
<dbReference type="SUPFAM" id="SSF47616">
    <property type="entry name" value="GST C-terminal domain-like"/>
    <property type="match status" value="1"/>
</dbReference>
<accession>A0A9W9VP50</accession>
<evidence type="ECO:0000259" key="1">
    <source>
        <dbReference type="Pfam" id="PF13409"/>
    </source>
</evidence>
<dbReference type="GeneID" id="81372904"/>
<dbReference type="SUPFAM" id="SSF52833">
    <property type="entry name" value="Thioredoxin-like"/>
    <property type="match status" value="1"/>
</dbReference>
<gene>
    <name evidence="3" type="ORF">N7509_009287</name>
</gene>
<dbReference type="OrthoDB" id="4951845at2759"/>
<evidence type="ECO:0000313" key="4">
    <source>
        <dbReference type="Proteomes" id="UP001147747"/>
    </source>
</evidence>
<dbReference type="InterPro" id="IPR054416">
    <property type="entry name" value="GST_UstS-like_C"/>
</dbReference>
<reference evidence="3" key="2">
    <citation type="journal article" date="2023" name="IMA Fungus">
        <title>Comparative genomic study of the Penicillium genus elucidates a diverse pangenome and 15 lateral gene transfer events.</title>
        <authorList>
            <person name="Petersen C."/>
            <person name="Sorensen T."/>
            <person name="Nielsen M.R."/>
            <person name="Sondergaard T.E."/>
            <person name="Sorensen J.L."/>
            <person name="Fitzpatrick D.A."/>
            <person name="Frisvad J.C."/>
            <person name="Nielsen K.L."/>
        </authorList>
    </citation>
    <scope>NUCLEOTIDE SEQUENCE</scope>
    <source>
        <strain evidence="3">IBT 29677</strain>
    </source>
</reference>
<feature type="domain" description="Glutathione S-transferase UstS-like C-terminal" evidence="2">
    <location>
        <begin position="184"/>
        <end position="269"/>
    </location>
</feature>
<evidence type="ECO:0008006" key="5">
    <source>
        <dbReference type="Google" id="ProtNLM"/>
    </source>
</evidence>
<dbReference type="Pfam" id="PF22041">
    <property type="entry name" value="GST_C_7"/>
    <property type="match status" value="1"/>
</dbReference>
<name>A0A9W9VP50_9EURO</name>
<reference evidence="3" key="1">
    <citation type="submission" date="2022-12" db="EMBL/GenBank/DDBJ databases">
        <authorList>
            <person name="Petersen C."/>
        </authorList>
    </citation>
    <scope>NUCLEOTIDE SEQUENCE</scope>
    <source>
        <strain evidence="3">IBT 29677</strain>
    </source>
</reference>
<sequence length="273" mass="30565">MGATTPSPTIVLYDIDMRPPCAPNPWKARYALNFKGVSYSTTWVDMPDITKIRCDLGVPASRKFADGTDYHTLPVMTNSKYDSKIGDSFDIAVFLQSVYPKTGAGNLFPQQTLDYVYAKDLAMFAPLSELNGKEHAEYARFNMNVDAAFSAHVLLMVHGLPFNPDTTEKTRAEFVRRSGVASWDNLTVRGEQREELKVSLHDTLGGLAKLFRKDNTGPFLLGEQANYADIIVGAWLRMMHGTLPAHEWEEAKTWHEGVFGKLHDALEKYALVN</sequence>
<evidence type="ECO:0000259" key="2">
    <source>
        <dbReference type="Pfam" id="PF22041"/>
    </source>
</evidence>
<dbReference type="RefSeq" id="XP_056484544.1">
    <property type="nucleotide sequence ID" value="XM_056633924.1"/>
</dbReference>
<dbReference type="Gene3D" id="3.40.30.10">
    <property type="entry name" value="Glutaredoxin"/>
    <property type="match status" value="1"/>
</dbReference>
<dbReference type="Proteomes" id="UP001147747">
    <property type="component" value="Unassembled WGS sequence"/>
</dbReference>
<keyword evidence="4" id="KW-1185">Reference proteome</keyword>
<dbReference type="EMBL" id="JAPZBU010000009">
    <property type="protein sequence ID" value="KAJ5386746.1"/>
    <property type="molecule type" value="Genomic_DNA"/>
</dbReference>
<evidence type="ECO:0000313" key="3">
    <source>
        <dbReference type="EMBL" id="KAJ5386746.1"/>
    </source>
</evidence>
<dbReference type="InterPro" id="IPR036249">
    <property type="entry name" value="Thioredoxin-like_sf"/>
</dbReference>
<dbReference type="Gene3D" id="1.20.1050.10">
    <property type="match status" value="1"/>
</dbReference>
<comment type="caution">
    <text evidence="3">The sequence shown here is derived from an EMBL/GenBank/DDBJ whole genome shotgun (WGS) entry which is preliminary data.</text>
</comment>